<gene>
    <name evidence="2" type="ORF">FMEXI_4390</name>
</gene>
<sequence length="541" mass="59891">MIADRCRTMKSWAGRLAVLGCDDKTIDNAQCHNQPTSHSQSQQAQNRIRAQRPTSRVYDACVSPAPSQLPLRSLSLTKRQAFIAWGTLSSHVCIASSLPIEMGDLCVSWMMNHLGAPSAREITRNALLYVPTELKLVIQPYWNALHDEFTLANPCRTSSQNPNGIAPVVQAQELASNRELLTLSYRVQAAPEVHDNATIEENIRRSVPAYARECHEANVFVAVLQRLPTAFETPVDGNDDRKRAKLPPVELPDQFVNDMERLIAEGKPAARNTVRTVGQGPVRRGAAQATPQKRRRQPEEREDTPPPEEEIRVSEAPGDPSPAPESSQPRRRRSSEGNNRLQQRRSACSRPHHFNNNNNRVNFVHLSSSSTPSRCTLLDSSFILSSPQLCTSCRPSDSHFSARLPVLNPFVQQPDSLSLPSWHLFVAALDQAAIPTSRDSSPNSDVRLSLWLSTLLSKAVYSQIRGDGPVAIVKANDRGGVLVITELERNNDQSIAGTEARMSELLWHAFVQVTHGQSKSLSSLRGIWIDTIVNPATKLVV</sequence>
<reference evidence="2 3" key="1">
    <citation type="submission" date="2020-05" db="EMBL/GenBank/DDBJ databases">
        <title>Identification and distribution of gene clusters putatively required for synthesis of sphingolipid metabolism inhibitors in phylogenetically diverse species of the filamentous fungus Fusarium.</title>
        <authorList>
            <person name="Kim H.-S."/>
            <person name="Busman M."/>
            <person name="Brown D.W."/>
            <person name="Divon H."/>
            <person name="Uhlig S."/>
            <person name="Proctor R.H."/>
        </authorList>
    </citation>
    <scope>NUCLEOTIDE SEQUENCE [LARGE SCALE GENOMIC DNA]</scope>
    <source>
        <strain evidence="2 3">NRRL 53147</strain>
    </source>
</reference>
<dbReference type="AlphaFoldDB" id="A0A8H5J7H8"/>
<name>A0A8H5J7H8_9HYPO</name>
<comment type="caution">
    <text evidence="2">The sequence shown here is derived from an EMBL/GenBank/DDBJ whole genome shotgun (WGS) entry which is preliminary data.</text>
</comment>
<feature type="region of interest" description="Disordered" evidence="1">
    <location>
        <begin position="264"/>
        <end position="358"/>
    </location>
</feature>
<evidence type="ECO:0000256" key="1">
    <source>
        <dbReference type="SAM" id="MobiDB-lite"/>
    </source>
</evidence>
<evidence type="ECO:0000313" key="3">
    <source>
        <dbReference type="Proteomes" id="UP000522262"/>
    </source>
</evidence>
<dbReference type="Proteomes" id="UP000522262">
    <property type="component" value="Unassembled WGS sequence"/>
</dbReference>
<protein>
    <submittedName>
        <fullName evidence="2">Uncharacterized protein</fullName>
    </submittedName>
</protein>
<accession>A0A8H5J7H8</accession>
<dbReference type="EMBL" id="JAAOAM010000092">
    <property type="protein sequence ID" value="KAF5549048.1"/>
    <property type="molecule type" value="Genomic_DNA"/>
</dbReference>
<keyword evidence="3" id="KW-1185">Reference proteome</keyword>
<feature type="compositionally biased region" description="Polar residues" evidence="1">
    <location>
        <begin position="336"/>
        <end position="346"/>
    </location>
</feature>
<organism evidence="2 3">
    <name type="scientific">Fusarium mexicanum</name>
    <dbReference type="NCBI Taxonomy" id="751941"/>
    <lineage>
        <taxon>Eukaryota</taxon>
        <taxon>Fungi</taxon>
        <taxon>Dikarya</taxon>
        <taxon>Ascomycota</taxon>
        <taxon>Pezizomycotina</taxon>
        <taxon>Sordariomycetes</taxon>
        <taxon>Hypocreomycetidae</taxon>
        <taxon>Hypocreales</taxon>
        <taxon>Nectriaceae</taxon>
        <taxon>Fusarium</taxon>
        <taxon>Fusarium fujikuroi species complex</taxon>
    </lineage>
</organism>
<proteinExistence type="predicted"/>
<evidence type="ECO:0000313" key="2">
    <source>
        <dbReference type="EMBL" id="KAF5549048.1"/>
    </source>
</evidence>